<dbReference type="PANTHER" id="PTHR11003">
    <property type="entry name" value="POTASSIUM CHANNEL, SUBFAMILY K"/>
    <property type="match status" value="1"/>
</dbReference>
<evidence type="ECO:0000256" key="4">
    <source>
        <dbReference type="ARBA" id="ARBA00022989"/>
    </source>
</evidence>
<dbReference type="GO" id="GO:0015271">
    <property type="term" value="F:outward rectifier potassium channel activity"/>
    <property type="evidence" value="ECO:0007669"/>
    <property type="project" value="TreeGrafter"/>
</dbReference>
<dbReference type="InterPro" id="IPR003280">
    <property type="entry name" value="2pore_dom_K_chnl"/>
</dbReference>
<dbReference type="GO" id="GO:0005886">
    <property type="term" value="C:plasma membrane"/>
    <property type="evidence" value="ECO:0007669"/>
    <property type="project" value="TreeGrafter"/>
</dbReference>
<reference evidence="10" key="1">
    <citation type="submission" date="2016-10" db="EMBL/GenBank/DDBJ databases">
        <authorList>
            <person name="Varghese N."/>
            <person name="Submissions S."/>
        </authorList>
    </citation>
    <scope>NUCLEOTIDE SEQUENCE [LARGE SCALE GENOMIC DNA]</scope>
    <source>
        <strain evidence="10">BS3775</strain>
    </source>
</reference>
<dbReference type="AlphaFoldDB" id="A0A1H0Y317"/>
<protein>
    <submittedName>
        <fullName evidence="9">Ion channel</fullName>
    </submittedName>
</protein>
<feature type="domain" description="Potassium channel" evidence="8">
    <location>
        <begin position="31"/>
        <end position="102"/>
    </location>
</feature>
<keyword evidence="6" id="KW-0472">Membrane</keyword>
<evidence type="ECO:0000256" key="6">
    <source>
        <dbReference type="ARBA" id="ARBA00023136"/>
    </source>
</evidence>
<dbReference type="InterPro" id="IPR013099">
    <property type="entry name" value="K_chnl_dom"/>
</dbReference>
<dbReference type="GO" id="GO:0030322">
    <property type="term" value="P:stabilization of membrane potential"/>
    <property type="evidence" value="ECO:0007669"/>
    <property type="project" value="TreeGrafter"/>
</dbReference>
<evidence type="ECO:0000313" key="9">
    <source>
        <dbReference type="EMBL" id="SDQ09485.1"/>
    </source>
</evidence>
<keyword evidence="7" id="KW-0407">Ion channel</keyword>
<evidence type="ECO:0000313" key="10">
    <source>
        <dbReference type="Proteomes" id="UP000199570"/>
    </source>
</evidence>
<keyword evidence="3" id="KW-0812">Transmembrane</keyword>
<sequence length="113" mass="12702">MSLSHAAHVRHEFYKTVWFYFRVVWPIFSILIFVIVLFGLIIGYLEGWKPFDGIYFAFVTGLTIGYGDLAPKLAVSRVLAIMLGFNGVLMTAIFAAISIRAIEVTVKAMEHGE</sequence>
<dbReference type="Proteomes" id="UP000199570">
    <property type="component" value="Unassembled WGS sequence"/>
</dbReference>
<keyword evidence="10" id="KW-1185">Reference proteome</keyword>
<evidence type="ECO:0000256" key="2">
    <source>
        <dbReference type="ARBA" id="ARBA00022448"/>
    </source>
</evidence>
<evidence type="ECO:0000256" key="1">
    <source>
        <dbReference type="ARBA" id="ARBA00004141"/>
    </source>
</evidence>
<evidence type="ECO:0000256" key="5">
    <source>
        <dbReference type="ARBA" id="ARBA00023065"/>
    </source>
</evidence>
<comment type="subcellular location">
    <subcellularLocation>
        <location evidence="1">Membrane</location>
        <topology evidence="1">Multi-pass membrane protein</topology>
    </subcellularLocation>
</comment>
<dbReference type="Gene3D" id="1.10.287.70">
    <property type="match status" value="1"/>
</dbReference>
<dbReference type="Pfam" id="PF07885">
    <property type="entry name" value="Ion_trans_2"/>
    <property type="match status" value="1"/>
</dbReference>
<dbReference type="EMBL" id="FNKJ01000002">
    <property type="protein sequence ID" value="SDQ09485.1"/>
    <property type="molecule type" value="Genomic_DNA"/>
</dbReference>
<keyword evidence="2" id="KW-0813">Transport</keyword>
<organism evidence="9 10">
    <name type="scientific">Pseudomonas moorei</name>
    <dbReference type="NCBI Taxonomy" id="395599"/>
    <lineage>
        <taxon>Bacteria</taxon>
        <taxon>Pseudomonadati</taxon>
        <taxon>Pseudomonadota</taxon>
        <taxon>Gammaproteobacteria</taxon>
        <taxon>Pseudomonadales</taxon>
        <taxon>Pseudomonadaceae</taxon>
        <taxon>Pseudomonas</taxon>
    </lineage>
</organism>
<gene>
    <name evidence="9" type="ORF">SAMN04490195_0365</name>
</gene>
<proteinExistence type="predicted"/>
<dbReference type="PANTHER" id="PTHR11003:SF334">
    <property type="entry name" value="FI03418P"/>
    <property type="match status" value="1"/>
</dbReference>
<dbReference type="SUPFAM" id="SSF81324">
    <property type="entry name" value="Voltage-gated potassium channels"/>
    <property type="match status" value="1"/>
</dbReference>
<dbReference type="RefSeq" id="WP_090316451.1">
    <property type="nucleotide sequence ID" value="NZ_AP035776.1"/>
</dbReference>
<dbReference type="OrthoDB" id="9813518at2"/>
<name>A0A1H0Y317_9PSED</name>
<accession>A0A1H0Y317</accession>
<evidence type="ECO:0000256" key="7">
    <source>
        <dbReference type="ARBA" id="ARBA00023303"/>
    </source>
</evidence>
<evidence type="ECO:0000259" key="8">
    <source>
        <dbReference type="Pfam" id="PF07885"/>
    </source>
</evidence>
<dbReference type="GO" id="GO:0022841">
    <property type="term" value="F:potassium ion leak channel activity"/>
    <property type="evidence" value="ECO:0007669"/>
    <property type="project" value="TreeGrafter"/>
</dbReference>
<keyword evidence="4" id="KW-1133">Transmembrane helix</keyword>
<evidence type="ECO:0000256" key="3">
    <source>
        <dbReference type="ARBA" id="ARBA00022692"/>
    </source>
</evidence>
<keyword evidence="5" id="KW-0406">Ion transport</keyword>